<accession>A0AAW1XRF0</accession>
<name>A0AAW1XRF0_RUBAR</name>
<dbReference type="AlphaFoldDB" id="A0AAW1XRF0"/>
<evidence type="ECO:0000313" key="2">
    <source>
        <dbReference type="Proteomes" id="UP001457282"/>
    </source>
</evidence>
<evidence type="ECO:0000313" key="1">
    <source>
        <dbReference type="EMBL" id="KAK9939335.1"/>
    </source>
</evidence>
<sequence length="72" mass="8568">MSKLEREGKAYYEGWQESWKDCKFFQSIQEVESLILLLRDRLLLASPSNAYVVDVREHETQAQMLRPYDDGR</sequence>
<keyword evidence="2" id="KW-1185">Reference proteome</keyword>
<comment type="caution">
    <text evidence="1">The sequence shown here is derived from an EMBL/GenBank/DDBJ whole genome shotgun (WGS) entry which is preliminary data.</text>
</comment>
<organism evidence="1 2">
    <name type="scientific">Rubus argutus</name>
    <name type="common">Southern blackberry</name>
    <dbReference type="NCBI Taxonomy" id="59490"/>
    <lineage>
        <taxon>Eukaryota</taxon>
        <taxon>Viridiplantae</taxon>
        <taxon>Streptophyta</taxon>
        <taxon>Embryophyta</taxon>
        <taxon>Tracheophyta</taxon>
        <taxon>Spermatophyta</taxon>
        <taxon>Magnoliopsida</taxon>
        <taxon>eudicotyledons</taxon>
        <taxon>Gunneridae</taxon>
        <taxon>Pentapetalae</taxon>
        <taxon>rosids</taxon>
        <taxon>fabids</taxon>
        <taxon>Rosales</taxon>
        <taxon>Rosaceae</taxon>
        <taxon>Rosoideae</taxon>
        <taxon>Rosoideae incertae sedis</taxon>
        <taxon>Rubus</taxon>
    </lineage>
</organism>
<protein>
    <submittedName>
        <fullName evidence="1">Uncharacterized protein</fullName>
    </submittedName>
</protein>
<dbReference type="EMBL" id="JBEDUW010000003">
    <property type="protein sequence ID" value="KAK9939335.1"/>
    <property type="molecule type" value="Genomic_DNA"/>
</dbReference>
<dbReference type="Proteomes" id="UP001457282">
    <property type="component" value="Unassembled WGS sequence"/>
</dbReference>
<reference evidence="1 2" key="1">
    <citation type="journal article" date="2023" name="G3 (Bethesda)">
        <title>A chromosome-length genome assembly and annotation of blackberry (Rubus argutus, cv. 'Hillquist').</title>
        <authorList>
            <person name="Bruna T."/>
            <person name="Aryal R."/>
            <person name="Dudchenko O."/>
            <person name="Sargent D.J."/>
            <person name="Mead D."/>
            <person name="Buti M."/>
            <person name="Cavallini A."/>
            <person name="Hytonen T."/>
            <person name="Andres J."/>
            <person name="Pham M."/>
            <person name="Weisz D."/>
            <person name="Mascagni F."/>
            <person name="Usai G."/>
            <person name="Natali L."/>
            <person name="Bassil N."/>
            <person name="Fernandez G.E."/>
            <person name="Lomsadze A."/>
            <person name="Armour M."/>
            <person name="Olukolu B."/>
            <person name="Poorten T."/>
            <person name="Britton C."/>
            <person name="Davik J."/>
            <person name="Ashrafi H."/>
            <person name="Aiden E.L."/>
            <person name="Borodovsky M."/>
            <person name="Worthington M."/>
        </authorList>
    </citation>
    <scope>NUCLEOTIDE SEQUENCE [LARGE SCALE GENOMIC DNA]</scope>
    <source>
        <strain evidence="1">PI 553951</strain>
    </source>
</reference>
<gene>
    <name evidence="1" type="ORF">M0R45_016032</name>
</gene>
<proteinExistence type="predicted"/>